<evidence type="ECO:0000256" key="13">
    <source>
        <dbReference type="ARBA" id="ARBA00023157"/>
    </source>
</evidence>
<feature type="binding site" evidence="18">
    <location>
        <position position="73"/>
    </location>
    <ligand>
        <name>Ca(2+)</name>
        <dbReference type="ChEBI" id="CHEBI:29108"/>
        <label>1</label>
    </ligand>
</feature>
<dbReference type="Gramene" id="AUR62043736-RA">
    <property type="protein sequence ID" value="AUR62043736-RA:cds"/>
    <property type="gene ID" value="AUR62043736"/>
</dbReference>
<sequence>MARARASSSSTTTLAIFLLCMTLVGQSYGQLKKGFYDGRCSANVESVIFDIVLKAYQNDNTIVAALLRMQFHDCFVGGCDASILLDGSNAEKNAPSNGSVRGYELIDACKAKLEQVCPGLVSCADIIVIATRVAVALAKGNWYDVETGRRDGFFSTITEAEKNLPPPTISVSDAITLFNRKGLSSYDFVLLLGGGHTVGDIHCSKFLDRLYNYKNTGRPDPSMNSATLSSCQQRCPRSGSNNFVFADQTVGSEFKVDNGYYQAIAQGKGILEIDQRIASDSLTKDSVNKLAWTDNLFAYQFGYAMVKLGKVGVLTGSQGQVRLNCRRNN</sequence>
<organism evidence="23 24">
    <name type="scientific">Chenopodium quinoa</name>
    <name type="common">Quinoa</name>
    <dbReference type="NCBI Taxonomy" id="63459"/>
    <lineage>
        <taxon>Eukaryota</taxon>
        <taxon>Viridiplantae</taxon>
        <taxon>Streptophyta</taxon>
        <taxon>Embryophyta</taxon>
        <taxon>Tracheophyta</taxon>
        <taxon>Spermatophyta</taxon>
        <taxon>Magnoliopsida</taxon>
        <taxon>eudicotyledons</taxon>
        <taxon>Gunneridae</taxon>
        <taxon>Pentapetalae</taxon>
        <taxon>Caryophyllales</taxon>
        <taxon>Chenopodiaceae</taxon>
        <taxon>Chenopodioideae</taxon>
        <taxon>Atripliceae</taxon>
        <taxon>Chenopodium</taxon>
    </lineage>
</organism>
<feature type="domain" description="Plant heme peroxidase family profile" evidence="22">
    <location>
        <begin position="30"/>
        <end position="329"/>
    </location>
</feature>
<comment type="cofactor">
    <cofactor evidence="18 21">
        <name>heme b</name>
        <dbReference type="ChEBI" id="CHEBI:60344"/>
    </cofactor>
    <text evidence="18 21">Binds 1 heme b (iron(II)-protoporphyrin IX) group per subunit.</text>
</comment>
<dbReference type="FunFam" id="1.10.420.10:FF:000007">
    <property type="entry name" value="Peroxidase"/>
    <property type="match status" value="1"/>
</dbReference>
<dbReference type="Proteomes" id="UP000596660">
    <property type="component" value="Unplaced"/>
</dbReference>
<feature type="binding site" evidence="18">
    <location>
        <position position="197"/>
    </location>
    <ligand>
        <name>Ca(2+)</name>
        <dbReference type="ChEBI" id="CHEBI:29108"/>
        <label>2</label>
    </ligand>
</feature>
<comment type="cofactor">
    <cofactor evidence="18 21">
        <name>Ca(2+)</name>
        <dbReference type="ChEBI" id="CHEBI:29108"/>
    </cofactor>
    <text evidence="18 21">Binds 2 calcium ions per subunit.</text>
</comment>
<dbReference type="InterPro" id="IPR033905">
    <property type="entry name" value="Secretory_peroxidase"/>
</dbReference>
<evidence type="ECO:0000256" key="14">
    <source>
        <dbReference type="ARBA" id="ARBA00023180"/>
    </source>
</evidence>
<dbReference type="GO" id="GO:0006979">
    <property type="term" value="P:response to oxidative stress"/>
    <property type="evidence" value="ECO:0007669"/>
    <property type="project" value="UniProtKB-UniRule"/>
</dbReference>
<keyword evidence="8 18" id="KW-0479">Metal-binding</keyword>
<reference evidence="23" key="1">
    <citation type="journal article" date="2017" name="Nature">
        <title>The genome of Chenopodium quinoa.</title>
        <authorList>
            <person name="Jarvis D.E."/>
            <person name="Ho Y.S."/>
            <person name="Lightfoot D.J."/>
            <person name="Schmoeckel S.M."/>
            <person name="Li B."/>
            <person name="Borm T.J.A."/>
            <person name="Ohyanagi H."/>
            <person name="Mineta K."/>
            <person name="Michell C.T."/>
            <person name="Saber N."/>
            <person name="Kharbatia N.M."/>
            <person name="Rupper R.R."/>
            <person name="Sharp A.R."/>
            <person name="Dally N."/>
            <person name="Boughton B.A."/>
            <person name="Woo Y.H."/>
            <person name="Gao G."/>
            <person name="Schijlen E.G.W.M."/>
            <person name="Guo X."/>
            <person name="Momin A.A."/>
            <person name="Negrao S."/>
            <person name="Al-Babili S."/>
            <person name="Gehring C."/>
            <person name="Roessner U."/>
            <person name="Jung C."/>
            <person name="Murphy K."/>
            <person name="Arold S.T."/>
            <person name="Gojobori T."/>
            <person name="van der Linden C.G."/>
            <person name="van Loo E.N."/>
            <person name="Jellen E.N."/>
            <person name="Maughan P.J."/>
            <person name="Tester M."/>
        </authorList>
    </citation>
    <scope>NUCLEOTIDE SEQUENCE [LARGE SCALE GENOMIC DNA]</scope>
    <source>
        <strain evidence="23">cv. PI 614886</strain>
    </source>
</reference>
<dbReference type="Gene3D" id="1.10.420.10">
    <property type="entry name" value="Peroxidase, domain 2"/>
    <property type="match status" value="1"/>
</dbReference>
<dbReference type="CDD" id="cd00693">
    <property type="entry name" value="secretory_peroxidase"/>
    <property type="match status" value="1"/>
</dbReference>
<keyword evidence="12 18" id="KW-0408">Iron</keyword>
<comment type="subcellular location">
    <subcellularLocation>
        <location evidence="3 21">Secreted</location>
    </subcellularLocation>
</comment>
<evidence type="ECO:0000256" key="18">
    <source>
        <dbReference type="PIRSR" id="PIRSR600823-3"/>
    </source>
</evidence>
<proteinExistence type="inferred from homology"/>
<feature type="disulfide bond" evidence="20">
    <location>
        <begin position="74"/>
        <end position="79"/>
    </location>
</feature>
<dbReference type="KEGG" id="cqi:110684635"/>
<evidence type="ECO:0000256" key="11">
    <source>
        <dbReference type="ARBA" id="ARBA00023002"/>
    </source>
</evidence>
<dbReference type="GO" id="GO:0005576">
    <property type="term" value="C:extracellular region"/>
    <property type="evidence" value="ECO:0007669"/>
    <property type="project" value="UniProtKB-SubCell"/>
</dbReference>
<dbReference type="AlphaFoldDB" id="A0A803NCB9"/>
<evidence type="ECO:0000256" key="3">
    <source>
        <dbReference type="ARBA" id="ARBA00004613"/>
    </source>
</evidence>
<dbReference type="InterPro" id="IPR000823">
    <property type="entry name" value="Peroxidase_pln"/>
</dbReference>
<keyword evidence="24" id="KW-1185">Reference proteome</keyword>
<keyword evidence="7 21" id="KW-0349">Heme</keyword>
<dbReference type="InterPro" id="IPR010255">
    <property type="entry name" value="Haem_peroxidase_sf"/>
</dbReference>
<evidence type="ECO:0000313" key="24">
    <source>
        <dbReference type="Proteomes" id="UP000596660"/>
    </source>
</evidence>
<keyword evidence="11 21" id="KW-0560">Oxidoreductase</keyword>
<dbReference type="PANTHER" id="PTHR31517">
    <property type="match status" value="1"/>
</dbReference>
<dbReference type="PROSITE" id="PS50873">
    <property type="entry name" value="PEROXIDASE_4"/>
    <property type="match status" value="1"/>
</dbReference>
<feature type="binding site" evidence="18">
    <location>
        <position position="78"/>
    </location>
    <ligand>
        <name>Ca(2+)</name>
        <dbReference type="ChEBI" id="CHEBI:29108"/>
        <label>1</label>
    </ligand>
</feature>
<comment type="catalytic activity">
    <reaction evidence="1 21">
        <text>2 a phenolic donor + H2O2 = 2 a phenolic radical donor + 2 H2O</text>
        <dbReference type="Rhea" id="RHEA:56136"/>
        <dbReference type="ChEBI" id="CHEBI:15377"/>
        <dbReference type="ChEBI" id="CHEBI:16240"/>
        <dbReference type="ChEBI" id="CHEBI:139520"/>
        <dbReference type="ChEBI" id="CHEBI:139521"/>
        <dbReference type="EC" id="1.11.1.7"/>
    </reaction>
</comment>
<reference evidence="23" key="2">
    <citation type="submission" date="2021-03" db="UniProtKB">
        <authorList>
            <consortium name="EnsemblPlants"/>
        </authorList>
    </citation>
    <scope>IDENTIFICATION</scope>
</reference>
<dbReference type="EnsemblPlants" id="AUR62043736-RA">
    <property type="protein sequence ID" value="AUR62043736-RA:cds"/>
    <property type="gene ID" value="AUR62043736"/>
</dbReference>
<evidence type="ECO:0000256" key="17">
    <source>
        <dbReference type="PIRSR" id="PIRSR600823-2"/>
    </source>
</evidence>
<dbReference type="InterPro" id="IPR002016">
    <property type="entry name" value="Haem_peroxidase"/>
</dbReference>
<dbReference type="KEGG" id="cqi:110697444"/>
<dbReference type="InterPro" id="IPR019794">
    <property type="entry name" value="Peroxidases_AS"/>
</dbReference>
<dbReference type="GeneID" id="110697444"/>
<feature type="binding site" evidence="18">
    <location>
        <position position="91"/>
    </location>
    <ligand>
        <name>Ca(2+)</name>
        <dbReference type="ChEBI" id="CHEBI:29108"/>
        <label>1</label>
    </ligand>
</feature>
<keyword evidence="9 21" id="KW-0732">Signal</keyword>
<evidence type="ECO:0000256" key="16">
    <source>
        <dbReference type="PIRSR" id="PIRSR600823-1"/>
    </source>
</evidence>
<dbReference type="PRINTS" id="PR00461">
    <property type="entry name" value="PLPEROXIDASE"/>
</dbReference>
<evidence type="ECO:0000256" key="20">
    <source>
        <dbReference type="PIRSR" id="PIRSR600823-5"/>
    </source>
</evidence>
<dbReference type="OMA" id="AMIRLYF"/>
<feature type="binding site" evidence="18">
    <location>
        <position position="257"/>
    </location>
    <ligand>
        <name>Ca(2+)</name>
        <dbReference type="ChEBI" id="CHEBI:29108"/>
        <label>2</label>
    </ligand>
</feature>
<dbReference type="RefSeq" id="XP_021730504.1">
    <property type="nucleotide sequence ID" value="XM_021874812.1"/>
</dbReference>
<keyword evidence="13 20" id="KW-1015">Disulfide bond</keyword>
<feature type="binding site" description="axial binding residue" evidence="18">
    <location>
        <position position="196"/>
    </location>
    <ligand>
        <name>heme b</name>
        <dbReference type="ChEBI" id="CHEBI:60344"/>
    </ligand>
    <ligandPart>
        <name>Fe</name>
        <dbReference type="ChEBI" id="CHEBI:18248"/>
    </ligandPart>
</feature>
<evidence type="ECO:0000256" key="5">
    <source>
        <dbReference type="ARBA" id="ARBA00022525"/>
    </source>
</evidence>
<name>A0A803NCB9_CHEQI</name>
<evidence type="ECO:0000256" key="10">
    <source>
        <dbReference type="ARBA" id="ARBA00022837"/>
    </source>
</evidence>
<dbReference type="GO" id="GO:0046872">
    <property type="term" value="F:metal ion binding"/>
    <property type="evidence" value="ECO:0007669"/>
    <property type="project" value="UniProtKB-UniRule"/>
</dbReference>
<feature type="binding site" evidence="18">
    <location>
        <position position="76"/>
    </location>
    <ligand>
        <name>Ca(2+)</name>
        <dbReference type="ChEBI" id="CHEBI:29108"/>
        <label>1</label>
    </ligand>
</feature>
<feature type="disulfide bond" evidence="20">
    <location>
        <begin position="40"/>
        <end position="117"/>
    </location>
</feature>
<feature type="signal peptide" evidence="21">
    <location>
        <begin position="1"/>
        <end position="29"/>
    </location>
</feature>
<feature type="disulfide bond" evidence="20">
    <location>
        <begin position="203"/>
        <end position="235"/>
    </location>
</feature>
<feature type="site" description="Transition state stabilizer" evidence="19">
    <location>
        <position position="68"/>
    </location>
</feature>
<evidence type="ECO:0000256" key="9">
    <source>
        <dbReference type="ARBA" id="ARBA00022729"/>
    </source>
</evidence>
<evidence type="ECO:0000259" key="22">
    <source>
        <dbReference type="PROSITE" id="PS50873"/>
    </source>
</evidence>
<evidence type="ECO:0000256" key="15">
    <source>
        <dbReference type="ARBA" id="ARBA00023324"/>
    </source>
</evidence>
<dbReference type="PRINTS" id="PR00458">
    <property type="entry name" value="PEROXIDASE"/>
</dbReference>
<evidence type="ECO:0000256" key="2">
    <source>
        <dbReference type="ARBA" id="ARBA00002322"/>
    </source>
</evidence>
<keyword evidence="5 21" id="KW-0964">Secreted</keyword>
<feature type="active site" description="Proton acceptor" evidence="16">
    <location>
        <position position="72"/>
    </location>
</feature>
<dbReference type="FunFam" id="1.10.520.10:FF:000006">
    <property type="entry name" value="Peroxidase"/>
    <property type="match status" value="1"/>
</dbReference>
<dbReference type="SUPFAM" id="SSF48113">
    <property type="entry name" value="Heme-dependent peroxidases"/>
    <property type="match status" value="1"/>
</dbReference>
<evidence type="ECO:0000256" key="1">
    <source>
        <dbReference type="ARBA" id="ARBA00000189"/>
    </source>
</evidence>
<evidence type="ECO:0000256" key="7">
    <source>
        <dbReference type="ARBA" id="ARBA00022617"/>
    </source>
</evidence>
<gene>
    <name evidence="23" type="primary">LOC110697444</name>
</gene>
<feature type="disulfide bond" evidence="20">
    <location>
        <begin position="123"/>
        <end position="325"/>
    </location>
</feature>
<evidence type="ECO:0000256" key="8">
    <source>
        <dbReference type="ARBA" id="ARBA00022723"/>
    </source>
</evidence>
<comment type="function">
    <text evidence="2">Removal of H(2)O(2), oxidation of toxic reductants, biosynthesis and degradation of lignin, suberization, auxin catabolism, response to environmental stresses such as wounding, pathogen attack and oxidative stress. These functions might be dependent on each isozyme/isoform in each plant tissue.</text>
</comment>
<dbReference type="PANTHER" id="PTHR31517:SF59">
    <property type="entry name" value="PEROXIDASE"/>
    <property type="match status" value="1"/>
</dbReference>
<feature type="binding site" evidence="18">
    <location>
        <position position="80"/>
    </location>
    <ligand>
        <name>Ca(2+)</name>
        <dbReference type="ChEBI" id="CHEBI:29108"/>
        <label>1</label>
    </ligand>
</feature>
<evidence type="ECO:0000256" key="6">
    <source>
        <dbReference type="ARBA" id="ARBA00022559"/>
    </source>
</evidence>
<evidence type="ECO:0000256" key="19">
    <source>
        <dbReference type="PIRSR" id="PIRSR600823-4"/>
    </source>
</evidence>
<evidence type="ECO:0000256" key="12">
    <source>
        <dbReference type="ARBA" id="ARBA00023004"/>
    </source>
</evidence>
<dbReference type="GO" id="GO:0020037">
    <property type="term" value="F:heme binding"/>
    <property type="evidence" value="ECO:0007669"/>
    <property type="project" value="UniProtKB-UniRule"/>
</dbReference>
<feature type="chain" id="PRO_5031607247" description="Peroxidase" evidence="21">
    <location>
        <begin position="30"/>
        <end position="329"/>
    </location>
</feature>
<dbReference type="Pfam" id="PF00141">
    <property type="entry name" value="peroxidase"/>
    <property type="match status" value="1"/>
</dbReference>
<comment type="similarity">
    <text evidence="21">Belongs to the peroxidase family. Classical plant (class III) peroxidase subfamily.</text>
</comment>
<evidence type="ECO:0000313" key="23">
    <source>
        <dbReference type="EnsemblPlants" id="AUR62043736-RA:cds"/>
    </source>
</evidence>
<dbReference type="EC" id="1.11.1.7" evidence="4 21"/>
<dbReference type="Gene3D" id="1.10.520.10">
    <property type="match status" value="1"/>
</dbReference>
<keyword evidence="15 21" id="KW-0376">Hydrogen peroxide</keyword>
<keyword evidence="6 21" id="KW-0575">Peroxidase</keyword>
<dbReference type="OrthoDB" id="2113341at2759"/>
<feature type="binding site" evidence="17">
    <location>
        <position position="165"/>
    </location>
    <ligand>
        <name>substrate</name>
    </ligand>
</feature>
<keyword evidence="10 18" id="KW-0106">Calcium</keyword>
<evidence type="ECO:0000256" key="4">
    <source>
        <dbReference type="ARBA" id="ARBA00012313"/>
    </source>
</evidence>
<protein>
    <recommendedName>
        <fullName evidence="4 21">Peroxidase</fullName>
        <ecNumber evidence="4 21">1.11.1.7</ecNumber>
    </recommendedName>
</protein>
<keyword evidence="14" id="KW-0325">Glycoprotein</keyword>
<accession>A0A803NCB9</accession>
<feature type="binding site" evidence="18">
    <location>
        <position position="82"/>
    </location>
    <ligand>
        <name>Ca(2+)</name>
        <dbReference type="ChEBI" id="CHEBI:29108"/>
        <label>1</label>
    </ligand>
</feature>
<evidence type="ECO:0000256" key="21">
    <source>
        <dbReference type="RuleBase" id="RU362060"/>
    </source>
</evidence>
<dbReference type="GO" id="GO:0042744">
    <property type="term" value="P:hydrogen peroxide catabolic process"/>
    <property type="evidence" value="ECO:0007669"/>
    <property type="project" value="UniProtKB-KW"/>
</dbReference>
<dbReference type="PROSITE" id="PS00436">
    <property type="entry name" value="PEROXIDASE_2"/>
    <property type="match status" value="1"/>
</dbReference>
<dbReference type="GO" id="GO:0140825">
    <property type="term" value="F:lactoperoxidase activity"/>
    <property type="evidence" value="ECO:0007669"/>
    <property type="project" value="UniProtKB-EC"/>
</dbReference>